<dbReference type="InterPro" id="IPR036249">
    <property type="entry name" value="Thioredoxin-like_sf"/>
</dbReference>
<dbReference type="AlphaFoldDB" id="A0A3L9MAA5"/>
<dbReference type="OrthoDB" id="9811036at2"/>
<protein>
    <recommendedName>
        <fullName evidence="2">Thioredoxin-like fold domain-containing protein</fullName>
    </recommendedName>
</protein>
<reference evidence="3 4" key="1">
    <citation type="submission" date="2018-10" db="EMBL/GenBank/DDBJ databases">
        <authorList>
            <person name="Chen X."/>
        </authorList>
    </citation>
    <scope>NUCLEOTIDE SEQUENCE [LARGE SCALE GENOMIC DNA]</scope>
    <source>
        <strain evidence="3 4">YIM 102668</strain>
    </source>
</reference>
<feature type="signal peptide" evidence="1">
    <location>
        <begin position="1"/>
        <end position="18"/>
    </location>
</feature>
<dbReference type="SUPFAM" id="SSF52833">
    <property type="entry name" value="Thioredoxin-like"/>
    <property type="match status" value="1"/>
</dbReference>
<organism evidence="3 4">
    <name type="scientific">Faecalibacter macacae</name>
    <dbReference type="NCBI Taxonomy" id="1859289"/>
    <lineage>
        <taxon>Bacteria</taxon>
        <taxon>Pseudomonadati</taxon>
        <taxon>Bacteroidota</taxon>
        <taxon>Flavobacteriia</taxon>
        <taxon>Flavobacteriales</taxon>
        <taxon>Weeksellaceae</taxon>
        <taxon>Faecalibacter</taxon>
    </lineage>
</organism>
<sequence length="147" mass="17610">MKNWLFLLFCLTFTFVQAQFDLKDFNQQFKQNSKPIFLYFSTDWCGVCKIQEKEIEKHPTIKSKLNTDFYYIKLNGESEEVIEFLDQKYQPNSQNKTHSFVTEFVPNKDIAFPLWIILDENLEVLGKFSGLIKKKNFEQLFIQIKKE</sequence>
<feature type="domain" description="Thioredoxin-like fold" evidence="2">
    <location>
        <begin position="30"/>
        <end position="140"/>
    </location>
</feature>
<evidence type="ECO:0000259" key="2">
    <source>
        <dbReference type="Pfam" id="PF13098"/>
    </source>
</evidence>
<gene>
    <name evidence="3" type="ORF">EAH69_08160</name>
</gene>
<keyword evidence="4" id="KW-1185">Reference proteome</keyword>
<evidence type="ECO:0000256" key="1">
    <source>
        <dbReference type="SAM" id="SignalP"/>
    </source>
</evidence>
<dbReference type="Gene3D" id="3.40.30.10">
    <property type="entry name" value="Glutaredoxin"/>
    <property type="match status" value="1"/>
</dbReference>
<dbReference type="EMBL" id="RDOJ01000009">
    <property type="protein sequence ID" value="RLZ09751.1"/>
    <property type="molecule type" value="Genomic_DNA"/>
</dbReference>
<proteinExistence type="predicted"/>
<feature type="chain" id="PRO_5018193763" description="Thioredoxin-like fold domain-containing protein" evidence="1">
    <location>
        <begin position="19"/>
        <end position="147"/>
    </location>
</feature>
<dbReference type="Proteomes" id="UP000275348">
    <property type="component" value="Unassembled WGS sequence"/>
</dbReference>
<name>A0A3L9MAA5_9FLAO</name>
<dbReference type="InterPro" id="IPR012336">
    <property type="entry name" value="Thioredoxin-like_fold"/>
</dbReference>
<keyword evidence="1" id="KW-0732">Signal</keyword>
<comment type="caution">
    <text evidence="3">The sequence shown here is derived from an EMBL/GenBank/DDBJ whole genome shotgun (WGS) entry which is preliminary data.</text>
</comment>
<evidence type="ECO:0000313" key="3">
    <source>
        <dbReference type="EMBL" id="RLZ09751.1"/>
    </source>
</evidence>
<accession>A0A3L9MAA5</accession>
<dbReference type="RefSeq" id="WP_121934704.1">
    <property type="nucleotide sequence ID" value="NZ_RDOJ01000009.1"/>
</dbReference>
<evidence type="ECO:0000313" key="4">
    <source>
        <dbReference type="Proteomes" id="UP000275348"/>
    </source>
</evidence>
<dbReference type="Pfam" id="PF13098">
    <property type="entry name" value="Thioredoxin_2"/>
    <property type="match status" value="1"/>
</dbReference>